<protein>
    <submittedName>
        <fullName evidence="1">Uncharacterized protein</fullName>
    </submittedName>
</protein>
<organism evidence="1 2">
    <name type="scientific">Bathymodiolus thermophilus thioautotrophic gill symbiont</name>
    <dbReference type="NCBI Taxonomy" id="2360"/>
    <lineage>
        <taxon>Bacteria</taxon>
        <taxon>Pseudomonadati</taxon>
        <taxon>Pseudomonadota</taxon>
        <taxon>Gammaproteobacteria</taxon>
        <taxon>sulfur-oxidizing symbionts</taxon>
    </lineage>
</organism>
<sequence length="121" mass="13976">MVLTTLVTTVDLLSSASFQPYTPINDFWTSSYSTDNNLKHTSFRLNFIHGLDSHGYRPRQLRSLHSIPKPTIKTQNPQFLTFQSQKTYKIQLSLKKSSISTINRSFSTLFLLFPQKKHNNP</sequence>
<evidence type="ECO:0000313" key="2">
    <source>
        <dbReference type="Proteomes" id="UP000278334"/>
    </source>
</evidence>
<accession>A0A3G3IMT6</accession>
<name>A0A3G3IMT6_9GAMM</name>
<dbReference type="AlphaFoldDB" id="A0A3G3IMT6"/>
<proteinExistence type="predicted"/>
<reference evidence="1 2" key="1">
    <citation type="submission" date="2017-11" db="EMBL/GenBank/DDBJ databases">
        <title>Genome sequence of the bacterial symbiont EPR9N from a vent mussel Bathymodiolus thermophilus.</title>
        <authorList>
            <person name="Won Y.-J."/>
        </authorList>
    </citation>
    <scope>NUCLEOTIDE SEQUENCE [LARGE SCALE GENOMIC DNA]</scope>
    <source>
        <strain evidence="1 2">EPR9N</strain>
    </source>
</reference>
<dbReference type="Proteomes" id="UP000278334">
    <property type="component" value="Chromosome"/>
</dbReference>
<dbReference type="EMBL" id="CP024634">
    <property type="protein sequence ID" value="AYQ56884.1"/>
    <property type="molecule type" value="Genomic_DNA"/>
</dbReference>
<evidence type="ECO:0000313" key="1">
    <source>
        <dbReference type="EMBL" id="AYQ56884.1"/>
    </source>
</evidence>
<dbReference type="KEGG" id="bthg:MS2017_1184"/>
<gene>
    <name evidence="1" type="ORF">MS2017_1184</name>
</gene>